<reference evidence="2 3" key="1">
    <citation type="submission" date="2018-05" db="EMBL/GenBank/DDBJ databases">
        <title>Genomic Encyclopedia of Type Strains, Phase IV (KMG-IV): sequencing the most valuable type-strain genomes for metagenomic binning, comparative biology and taxonomic classification.</title>
        <authorList>
            <person name="Goeker M."/>
        </authorList>
    </citation>
    <scope>NUCLEOTIDE SEQUENCE [LARGE SCALE GENOMIC DNA]</scope>
    <source>
        <strain evidence="2 3">DSM 16097</strain>
    </source>
</reference>
<name>A0A316GAV7_9RHOB</name>
<dbReference type="RefSeq" id="WP_109670600.1">
    <property type="nucleotide sequence ID" value="NZ_QGGW01000012.1"/>
</dbReference>
<evidence type="ECO:0000313" key="3">
    <source>
        <dbReference type="Proteomes" id="UP000245708"/>
    </source>
</evidence>
<dbReference type="OrthoDB" id="9130422at2"/>
<protein>
    <submittedName>
        <fullName evidence="2">Uncharacterized protein DUF4864</fullName>
    </submittedName>
</protein>
<dbReference type="Pfam" id="PF16156">
    <property type="entry name" value="DUF4864"/>
    <property type="match status" value="1"/>
</dbReference>
<organism evidence="2 3">
    <name type="scientific">Roseicyclus mahoneyensis</name>
    <dbReference type="NCBI Taxonomy" id="164332"/>
    <lineage>
        <taxon>Bacteria</taxon>
        <taxon>Pseudomonadati</taxon>
        <taxon>Pseudomonadota</taxon>
        <taxon>Alphaproteobacteria</taxon>
        <taxon>Rhodobacterales</taxon>
        <taxon>Roseobacteraceae</taxon>
        <taxon>Roseicyclus</taxon>
    </lineage>
</organism>
<dbReference type="InterPro" id="IPR032710">
    <property type="entry name" value="NTF2-like_dom_sf"/>
</dbReference>
<dbReference type="SUPFAM" id="SSF54427">
    <property type="entry name" value="NTF2-like"/>
    <property type="match status" value="1"/>
</dbReference>
<dbReference type="AlphaFoldDB" id="A0A316GAV7"/>
<feature type="chain" id="PRO_5016432574" evidence="1">
    <location>
        <begin position="20"/>
        <end position="137"/>
    </location>
</feature>
<evidence type="ECO:0000313" key="2">
    <source>
        <dbReference type="EMBL" id="PWK57345.1"/>
    </source>
</evidence>
<proteinExistence type="predicted"/>
<keyword evidence="1" id="KW-0732">Signal</keyword>
<dbReference type="EMBL" id="QGGW01000012">
    <property type="protein sequence ID" value="PWK57345.1"/>
    <property type="molecule type" value="Genomic_DNA"/>
</dbReference>
<dbReference type="InterPro" id="IPR032347">
    <property type="entry name" value="DUF4864"/>
</dbReference>
<gene>
    <name evidence="2" type="ORF">C7455_11272</name>
</gene>
<sequence length="137" mass="14801">MLRALIAGLFLALAAPAIAQEVLAPNPEIEATIAGQFDAFRAEDVPGAWAFASPNIQGLFGTPENFARMVEQGYPMVWQPGEVDFIDLQSFGGLLVQRVQVIDGTGNAHYLGYQMVRTDDGWRINGVQVLRAPDVAA</sequence>
<comment type="caution">
    <text evidence="2">The sequence shown here is derived from an EMBL/GenBank/DDBJ whole genome shotgun (WGS) entry which is preliminary data.</text>
</comment>
<feature type="signal peptide" evidence="1">
    <location>
        <begin position="1"/>
        <end position="19"/>
    </location>
</feature>
<evidence type="ECO:0000256" key="1">
    <source>
        <dbReference type="SAM" id="SignalP"/>
    </source>
</evidence>
<dbReference type="Proteomes" id="UP000245708">
    <property type="component" value="Unassembled WGS sequence"/>
</dbReference>
<accession>A0A316GAV7</accession>
<keyword evidence="3" id="KW-1185">Reference proteome</keyword>